<sequence length="53" mass="6173">MEQNLRSLESRLDKMRGAVDSRGENNIIIVVIFSRQRMATVLRKFITPIAIVW</sequence>
<dbReference type="EMBL" id="UYYB01107987">
    <property type="protein sequence ID" value="VDM80274.1"/>
    <property type="molecule type" value="Genomic_DNA"/>
</dbReference>
<protein>
    <submittedName>
        <fullName evidence="1">Uncharacterized protein</fullName>
    </submittedName>
</protein>
<keyword evidence="2" id="KW-1185">Reference proteome</keyword>
<dbReference type="AlphaFoldDB" id="A0A3P7JNM2"/>
<proteinExistence type="predicted"/>
<gene>
    <name evidence="1" type="ORF">SVUK_LOCUS15272</name>
</gene>
<reference evidence="1 2" key="1">
    <citation type="submission" date="2018-11" db="EMBL/GenBank/DDBJ databases">
        <authorList>
            <consortium name="Pathogen Informatics"/>
        </authorList>
    </citation>
    <scope>NUCLEOTIDE SEQUENCE [LARGE SCALE GENOMIC DNA]</scope>
</reference>
<dbReference type="Proteomes" id="UP000270094">
    <property type="component" value="Unassembled WGS sequence"/>
</dbReference>
<name>A0A3P7JNM2_STRVU</name>
<evidence type="ECO:0000313" key="1">
    <source>
        <dbReference type="EMBL" id="VDM80274.1"/>
    </source>
</evidence>
<organism evidence="1 2">
    <name type="scientific">Strongylus vulgaris</name>
    <name type="common">Blood worm</name>
    <dbReference type="NCBI Taxonomy" id="40348"/>
    <lineage>
        <taxon>Eukaryota</taxon>
        <taxon>Metazoa</taxon>
        <taxon>Ecdysozoa</taxon>
        <taxon>Nematoda</taxon>
        <taxon>Chromadorea</taxon>
        <taxon>Rhabditida</taxon>
        <taxon>Rhabditina</taxon>
        <taxon>Rhabditomorpha</taxon>
        <taxon>Strongyloidea</taxon>
        <taxon>Strongylidae</taxon>
        <taxon>Strongylus</taxon>
    </lineage>
</organism>
<accession>A0A3P7JNM2</accession>
<evidence type="ECO:0000313" key="2">
    <source>
        <dbReference type="Proteomes" id="UP000270094"/>
    </source>
</evidence>